<feature type="transmembrane region" description="Helical" evidence="1">
    <location>
        <begin position="6"/>
        <end position="25"/>
    </location>
</feature>
<keyword evidence="1" id="KW-0812">Transmembrane</keyword>
<keyword evidence="1" id="KW-1133">Transmembrane helix</keyword>
<reference evidence="2" key="2">
    <citation type="submission" date="2020-09" db="EMBL/GenBank/DDBJ databases">
        <authorList>
            <person name="Sun Q."/>
            <person name="Zhou Y."/>
        </authorList>
    </citation>
    <scope>NUCLEOTIDE SEQUENCE</scope>
    <source>
        <strain evidence="2">CGMCC 1.12360</strain>
    </source>
</reference>
<gene>
    <name evidence="2" type="ORF">GCM10010978_29840</name>
</gene>
<dbReference type="Proteomes" id="UP000602050">
    <property type="component" value="Unassembled WGS sequence"/>
</dbReference>
<comment type="caution">
    <text evidence="2">The sequence shown here is derived from an EMBL/GenBank/DDBJ whole genome shotgun (WGS) entry which is preliminary data.</text>
</comment>
<evidence type="ECO:0000313" key="3">
    <source>
        <dbReference type="Proteomes" id="UP000602050"/>
    </source>
</evidence>
<protein>
    <submittedName>
        <fullName evidence="2">Uncharacterized protein</fullName>
    </submittedName>
</protein>
<proteinExistence type="predicted"/>
<evidence type="ECO:0000256" key="1">
    <source>
        <dbReference type="SAM" id="Phobius"/>
    </source>
</evidence>
<accession>A0A8J2XGF9</accession>
<name>A0A8J2XGF9_9BACI</name>
<sequence>MNMRAMGTMTIVNMVFMNITIIKNITIKAVMKNRVIITTTTMLTIIPMDKRDINNIATTILTVDMAVIMNI</sequence>
<keyword evidence="1" id="KW-0472">Membrane</keyword>
<reference evidence="2" key="1">
    <citation type="journal article" date="2014" name="Int. J. Syst. Evol. Microbiol.">
        <title>Complete genome sequence of Corynebacterium casei LMG S-19264T (=DSM 44701T), isolated from a smear-ripened cheese.</title>
        <authorList>
            <consortium name="US DOE Joint Genome Institute (JGI-PGF)"/>
            <person name="Walter F."/>
            <person name="Albersmeier A."/>
            <person name="Kalinowski J."/>
            <person name="Ruckert C."/>
        </authorList>
    </citation>
    <scope>NUCLEOTIDE SEQUENCE</scope>
    <source>
        <strain evidence="2">CGMCC 1.12360</strain>
    </source>
</reference>
<keyword evidence="3" id="KW-1185">Reference proteome</keyword>
<dbReference type="AlphaFoldDB" id="A0A8J2XGF9"/>
<evidence type="ECO:0000313" key="2">
    <source>
        <dbReference type="EMBL" id="GFZ88228.1"/>
    </source>
</evidence>
<dbReference type="EMBL" id="BMEV01000079">
    <property type="protein sequence ID" value="GFZ88228.1"/>
    <property type="molecule type" value="Genomic_DNA"/>
</dbReference>
<organism evidence="2 3">
    <name type="scientific">Compostibacillus humi</name>
    <dbReference type="NCBI Taxonomy" id="1245525"/>
    <lineage>
        <taxon>Bacteria</taxon>
        <taxon>Bacillati</taxon>
        <taxon>Bacillota</taxon>
        <taxon>Bacilli</taxon>
        <taxon>Bacillales</taxon>
        <taxon>Bacillaceae</taxon>
        <taxon>Compostibacillus</taxon>
    </lineage>
</organism>